<dbReference type="InterPro" id="IPR004695">
    <property type="entry name" value="SLAC1/Mae1/Ssu1/TehA"/>
</dbReference>
<dbReference type="GO" id="GO:0055085">
    <property type="term" value="P:transmembrane transport"/>
    <property type="evidence" value="ECO:0007669"/>
    <property type="project" value="InterPro"/>
</dbReference>
<dbReference type="Pfam" id="PF25766">
    <property type="entry name" value="TPR_RPAP1"/>
    <property type="match status" value="1"/>
</dbReference>
<evidence type="ECO:0000259" key="11">
    <source>
        <dbReference type="Pfam" id="PF08620"/>
    </source>
</evidence>
<feature type="transmembrane region" description="Helical" evidence="10">
    <location>
        <begin position="26"/>
        <end position="49"/>
    </location>
</feature>
<keyword evidence="7" id="KW-0804">Transcription</keyword>
<feature type="domain" description="RPAP1/MINIYO-like TPR repeats" evidence="13">
    <location>
        <begin position="1348"/>
        <end position="1449"/>
    </location>
</feature>
<organism evidence="14 15">
    <name type="scientific">Hebeloma cylindrosporum</name>
    <dbReference type="NCBI Taxonomy" id="76867"/>
    <lineage>
        <taxon>Eukaryota</taxon>
        <taxon>Fungi</taxon>
        <taxon>Dikarya</taxon>
        <taxon>Basidiomycota</taxon>
        <taxon>Agaricomycotina</taxon>
        <taxon>Agaricomycetes</taxon>
        <taxon>Agaricomycetidae</taxon>
        <taxon>Agaricales</taxon>
        <taxon>Agaricineae</taxon>
        <taxon>Hymenogastraceae</taxon>
        <taxon>Hebeloma</taxon>
    </lineage>
</organism>
<evidence type="ECO:0000313" key="14">
    <source>
        <dbReference type="EMBL" id="KIM43058.1"/>
    </source>
</evidence>
<feature type="domain" description="RPAP1 N-terminal" evidence="12">
    <location>
        <begin position="352"/>
        <end position="394"/>
    </location>
</feature>
<comment type="subcellular location">
    <subcellularLocation>
        <location evidence="2">Membrane</location>
        <topology evidence="2">Multi-pass membrane protein</topology>
    </subcellularLocation>
    <subcellularLocation>
        <location evidence="1">Nucleus</location>
    </subcellularLocation>
</comment>
<keyword evidence="6 10" id="KW-0472">Membrane</keyword>
<feature type="compositionally biased region" description="Acidic residues" evidence="9">
    <location>
        <begin position="533"/>
        <end position="543"/>
    </location>
</feature>
<feature type="compositionally biased region" description="Basic and acidic residues" evidence="9">
    <location>
        <begin position="348"/>
        <end position="361"/>
    </location>
</feature>
<evidence type="ECO:0000313" key="15">
    <source>
        <dbReference type="Proteomes" id="UP000053424"/>
    </source>
</evidence>
<dbReference type="Proteomes" id="UP000053424">
    <property type="component" value="Unassembled WGS sequence"/>
</dbReference>
<feature type="transmembrane region" description="Helical" evidence="10">
    <location>
        <begin position="218"/>
        <end position="245"/>
    </location>
</feature>
<reference evidence="15" key="2">
    <citation type="submission" date="2015-01" db="EMBL/GenBank/DDBJ databases">
        <title>Evolutionary Origins and Diversification of the Mycorrhizal Mutualists.</title>
        <authorList>
            <consortium name="DOE Joint Genome Institute"/>
            <consortium name="Mycorrhizal Genomics Consortium"/>
            <person name="Kohler A."/>
            <person name="Kuo A."/>
            <person name="Nagy L.G."/>
            <person name="Floudas D."/>
            <person name="Copeland A."/>
            <person name="Barry K.W."/>
            <person name="Cichocki N."/>
            <person name="Veneault-Fourrey C."/>
            <person name="LaButti K."/>
            <person name="Lindquist E.A."/>
            <person name="Lipzen A."/>
            <person name="Lundell T."/>
            <person name="Morin E."/>
            <person name="Murat C."/>
            <person name="Riley R."/>
            <person name="Ohm R."/>
            <person name="Sun H."/>
            <person name="Tunlid A."/>
            <person name="Henrissat B."/>
            <person name="Grigoriev I.V."/>
            <person name="Hibbett D.S."/>
            <person name="Martin F."/>
        </authorList>
    </citation>
    <scope>NUCLEOTIDE SEQUENCE [LARGE SCALE GENOMIC DNA]</scope>
    <source>
        <strain evidence="15">h7</strain>
    </source>
</reference>
<dbReference type="InterPro" id="IPR013929">
    <property type="entry name" value="RPAP1_C"/>
</dbReference>
<feature type="region of interest" description="Disordered" evidence="9">
    <location>
        <begin position="270"/>
        <end position="307"/>
    </location>
</feature>
<feature type="transmembrane region" description="Helical" evidence="10">
    <location>
        <begin position="61"/>
        <end position="84"/>
    </location>
</feature>
<dbReference type="Pfam" id="PF08620">
    <property type="entry name" value="RPAP1_C"/>
    <property type="match status" value="1"/>
</dbReference>
<dbReference type="InterPro" id="IPR057989">
    <property type="entry name" value="TPR_RPAP1/MINIYO-like"/>
</dbReference>
<dbReference type="GO" id="GO:0006366">
    <property type="term" value="P:transcription by RNA polymerase II"/>
    <property type="evidence" value="ECO:0007669"/>
    <property type="project" value="InterPro"/>
</dbReference>
<feature type="domain" description="RPAP1 C-terminal" evidence="11">
    <location>
        <begin position="579"/>
        <end position="645"/>
    </location>
</feature>
<dbReference type="STRING" id="686832.A0A0C2XZN1"/>
<evidence type="ECO:0000256" key="4">
    <source>
        <dbReference type="ARBA" id="ARBA00022692"/>
    </source>
</evidence>
<feature type="compositionally biased region" description="Low complexity" evidence="9">
    <location>
        <begin position="275"/>
        <end position="291"/>
    </location>
</feature>
<comment type="similarity">
    <text evidence="3">Belongs to the RPAP1 family.</text>
</comment>
<dbReference type="EMBL" id="KN831776">
    <property type="protein sequence ID" value="KIM43058.1"/>
    <property type="molecule type" value="Genomic_DNA"/>
</dbReference>
<evidence type="ECO:0000256" key="6">
    <source>
        <dbReference type="ARBA" id="ARBA00023136"/>
    </source>
</evidence>
<feature type="region of interest" description="Disordered" evidence="9">
    <location>
        <begin position="479"/>
        <end position="543"/>
    </location>
</feature>
<feature type="transmembrane region" description="Helical" evidence="10">
    <location>
        <begin position="152"/>
        <end position="181"/>
    </location>
</feature>
<feature type="region of interest" description="Disordered" evidence="9">
    <location>
        <begin position="328"/>
        <end position="368"/>
    </location>
</feature>
<name>A0A0C2XZN1_HEBCY</name>
<feature type="region of interest" description="Disordered" evidence="9">
    <location>
        <begin position="442"/>
        <end position="464"/>
    </location>
</feature>
<dbReference type="OrthoDB" id="348201at2759"/>
<proteinExistence type="inferred from homology"/>
<evidence type="ECO:0000256" key="7">
    <source>
        <dbReference type="ARBA" id="ARBA00023163"/>
    </source>
</evidence>
<dbReference type="GO" id="GO:0016020">
    <property type="term" value="C:membrane"/>
    <property type="evidence" value="ECO:0007669"/>
    <property type="project" value="UniProtKB-SubCell"/>
</dbReference>
<dbReference type="Pfam" id="PF08621">
    <property type="entry name" value="RPAP1_N"/>
    <property type="match status" value="1"/>
</dbReference>
<feature type="transmembrane region" description="Helical" evidence="10">
    <location>
        <begin position="193"/>
        <end position="211"/>
    </location>
</feature>
<keyword evidence="5 10" id="KW-1133">Transmembrane helix</keyword>
<feature type="compositionally biased region" description="Low complexity" evidence="9">
    <location>
        <begin position="518"/>
        <end position="532"/>
    </location>
</feature>
<keyword evidence="8" id="KW-0539">Nucleus</keyword>
<accession>A0A0C2XZN1</accession>
<dbReference type="Gene3D" id="1.50.10.150">
    <property type="entry name" value="Voltage-dependent anion channel"/>
    <property type="match status" value="1"/>
</dbReference>
<keyword evidence="4 10" id="KW-0812">Transmembrane</keyword>
<evidence type="ECO:0000256" key="10">
    <source>
        <dbReference type="SAM" id="Phobius"/>
    </source>
</evidence>
<evidence type="ECO:0000259" key="12">
    <source>
        <dbReference type="Pfam" id="PF08621"/>
    </source>
</evidence>
<dbReference type="HOGENOM" id="CLU_006940_0_0_1"/>
<dbReference type="InterPro" id="IPR013930">
    <property type="entry name" value="RPAP1_N"/>
</dbReference>
<evidence type="ECO:0000256" key="9">
    <source>
        <dbReference type="SAM" id="MobiDB-lite"/>
    </source>
</evidence>
<evidence type="ECO:0000256" key="8">
    <source>
        <dbReference type="ARBA" id="ARBA00023242"/>
    </source>
</evidence>
<dbReference type="InterPro" id="IPR039913">
    <property type="entry name" value="RPAP1/Rba50"/>
</dbReference>
<dbReference type="PANTHER" id="PTHR21483:SF18">
    <property type="entry name" value="RNA POLYMERASE II-ASSOCIATED PROTEIN 1"/>
    <property type="match status" value="1"/>
</dbReference>
<evidence type="ECO:0000259" key="13">
    <source>
        <dbReference type="Pfam" id="PF25766"/>
    </source>
</evidence>
<evidence type="ECO:0000256" key="5">
    <source>
        <dbReference type="ARBA" id="ARBA00022989"/>
    </source>
</evidence>
<reference evidence="14 15" key="1">
    <citation type="submission" date="2014-04" db="EMBL/GenBank/DDBJ databases">
        <authorList>
            <consortium name="DOE Joint Genome Institute"/>
            <person name="Kuo A."/>
            <person name="Gay G."/>
            <person name="Dore J."/>
            <person name="Kohler A."/>
            <person name="Nagy L.G."/>
            <person name="Floudas D."/>
            <person name="Copeland A."/>
            <person name="Barry K.W."/>
            <person name="Cichocki N."/>
            <person name="Veneault-Fourrey C."/>
            <person name="LaButti K."/>
            <person name="Lindquist E.A."/>
            <person name="Lipzen A."/>
            <person name="Lundell T."/>
            <person name="Morin E."/>
            <person name="Murat C."/>
            <person name="Sun H."/>
            <person name="Tunlid A."/>
            <person name="Henrissat B."/>
            <person name="Grigoriev I.V."/>
            <person name="Hibbett D.S."/>
            <person name="Martin F."/>
            <person name="Nordberg H.P."/>
            <person name="Cantor M.N."/>
            <person name="Hua S.X."/>
        </authorList>
    </citation>
    <scope>NUCLEOTIDE SEQUENCE [LARGE SCALE GENOMIC DNA]</scope>
    <source>
        <strain evidence="15">h7</strain>
    </source>
</reference>
<feature type="transmembrane region" description="Helical" evidence="10">
    <location>
        <begin position="96"/>
        <end position="121"/>
    </location>
</feature>
<protein>
    <submittedName>
        <fullName evidence="14">Uncharacterized protein</fullName>
    </submittedName>
</protein>
<keyword evidence="15" id="KW-1185">Reference proteome</keyword>
<sequence length="1539" mass="171616">MGTGAVYVTLSGLTIRPDALRHVETVFYFLNMALFLLNTSTLLLQAIFYPKQAWRLVTDPISGIFVPLIVFPLMLVGVVAFSVLKVMDFSDSRSLGVLLAGYFFQGLGFFMTFFYICIYIIRLIMFSKNPRSSLILFILPHHNLISQNAGEIWYAVSVMSGLMLFGLAVFLFVFGILPYWFKVHRRLGDILSFWALTFPNVGWICTLRVLGDIFHFRGFFIVQFIMTAAMCATWLVLFILTIIAFSKGHIFSSNDEDVVKDSASFLERRKESTEKSSTPSSSVSTPKLSSSGKTGFPTVQHRSKSAFARNREDLRKSGISRLNIVPAIIPSSKPSSRHPSSPPPNSVDWRDQVSRENEERVAGMTEEEIEQERREIVERFGANVGDVLRRARLARDKQKEAPQPMHLESDSGPVLEGLCTHFLYISDSIPVISEERRPVLVERTQSPPPSALATPSGTRPSSRADRRLRFAELEPQDVHVYDSVPSSPKRTVLALPPPDPSDSSSAISLGQWKGRMLPQKSSSPHPSSQMQQDDMEGPEEGSAEDIRRRFFPLASRDDPNIAWMGSNSVPPPTESDASSLRFDLQGNPIPPSVSLSLPTHLGLYHHAEGDHAGYTLDDIFLLSRSTVPAQRATMLGILVRITRRLANVKIGIIDGMDEVVGKEEELRTRILGAGVEAMSNRGSVGALAIEVVWECIVGWDPSVIDVEGVELDSPRDVAINSLQLDFFLPQIATLLKQGDAFPESSTQLLSILHRLAQQSNATADKIVSTPNLLGSIVQTFLLTPIPTESTSPLPNPFALQLLCTLTLSSRSNAREIEKYADSLLRFVTFSAFSSPYPAALATTLLAGTLRVFRALASYGFYSHIAATAIEQLAHIEQHVVSEACHSQPLTIAWANLVEAWTVCAIDPHQTTPPHDITWSQIIGWAWNESILELQARLGVEEKHWSEWSSSWRAQAAWLEGSKVNAIKGGEAERLDMINSIKAGFENGSEFKVLNAAVTMLQKELANLKEGNVEQLKKMARHADLLTSAVRLWLACIAPHTDGPPPSPPFILPFAALSELARSLIVHPLWSTLSSLDTSLGYFYCKKLSVYLSYYLSLSRRLPDTSQSLWMAQAFSILLRLMPGDEDAALLISKDVISTMTPPWAMARNLQVPSQLWERGGLSILEPFIINRIRRQEDVYIGPLITTPQSVKHSTTQRLPAQATISQLGLPLHRDWTMSPLEHLLRSGDSVVFKALPTSWDASEVEVARASLFLTKVVQEALLNFSMTSFVLTREEAVFGCMKVFMLEHDQPQSDSSDEVFRDNIVGPFMEDILRPYSLGSADSQAISSVQQEDLEKVASRFLGSSVPFFQFYTDFVALYDAISFSHPIFSLLLLPPTSMRYPLDYRKHLWCDFNHVIRTIRVSPLQVLSADVREYLYPIETEPQVIASYLSSLLQSNAHDFMGFIALHHISSNIWPDLRDTGDAENEERASTLLKTVVHQGNIELVRQVVMYRQTSSGSVLLPPLCFSKFEEVRASRLECVSRWGGQETMNRLQGLFSE</sequence>
<dbReference type="InterPro" id="IPR038665">
    <property type="entry name" value="Voltage-dep_anion_channel_sf"/>
</dbReference>
<gene>
    <name evidence="14" type="ORF">M413DRAFT_69107</name>
</gene>
<evidence type="ECO:0000256" key="2">
    <source>
        <dbReference type="ARBA" id="ARBA00004141"/>
    </source>
</evidence>
<evidence type="ECO:0000256" key="1">
    <source>
        <dbReference type="ARBA" id="ARBA00004123"/>
    </source>
</evidence>
<dbReference type="Pfam" id="PF03595">
    <property type="entry name" value="SLAC1"/>
    <property type="match status" value="1"/>
</dbReference>
<dbReference type="PANTHER" id="PTHR21483">
    <property type="entry name" value="RNA POLYMERASE II-ASSOCIATED PROTEIN 1"/>
    <property type="match status" value="1"/>
</dbReference>
<feature type="compositionally biased region" description="Low complexity" evidence="9">
    <location>
        <begin position="330"/>
        <end position="339"/>
    </location>
</feature>
<evidence type="ECO:0000256" key="3">
    <source>
        <dbReference type="ARBA" id="ARBA00009953"/>
    </source>
</evidence>